<dbReference type="Pfam" id="PF00254">
    <property type="entry name" value="FKBP_C"/>
    <property type="match status" value="1"/>
</dbReference>
<dbReference type="PROSITE" id="PS50059">
    <property type="entry name" value="FKBP_PPIASE"/>
    <property type="match status" value="1"/>
</dbReference>
<gene>
    <name evidence="7" type="ORF">HMPREF9944_00897</name>
</gene>
<dbReference type="InterPro" id="IPR050689">
    <property type="entry name" value="FKBP-type_PPIase"/>
</dbReference>
<dbReference type="EMBL" id="AGEK01000017">
    <property type="protein sequence ID" value="EHO72517.1"/>
    <property type="molecule type" value="Genomic_DNA"/>
</dbReference>
<dbReference type="RefSeq" id="WP_008564698.1">
    <property type="nucleotide sequence ID" value="NZ_JH594502.1"/>
</dbReference>
<dbReference type="AlphaFoldDB" id="H1HL53"/>
<dbReference type="SUPFAM" id="SSF54534">
    <property type="entry name" value="FKBP-like"/>
    <property type="match status" value="1"/>
</dbReference>
<organism evidence="7 8">
    <name type="scientific">Segatella maculosa OT 289</name>
    <dbReference type="NCBI Taxonomy" id="999422"/>
    <lineage>
        <taxon>Bacteria</taxon>
        <taxon>Pseudomonadati</taxon>
        <taxon>Bacteroidota</taxon>
        <taxon>Bacteroidia</taxon>
        <taxon>Bacteroidales</taxon>
        <taxon>Prevotellaceae</taxon>
        <taxon>Segatella</taxon>
    </lineage>
</organism>
<dbReference type="PATRIC" id="fig|999422.3.peg.923"/>
<evidence type="ECO:0000256" key="1">
    <source>
        <dbReference type="ARBA" id="ARBA00000971"/>
    </source>
</evidence>
<name>H1HL53_9BACT</name>
<proteinExistence type="inferred from homology"/>
<dbReference type="PANTHER" id="PTHR10516">
    <property type="entry name" value="PEPTIDYL-PROLYL CIS-TRANS ISOMERASE"/>
    <property type="match status" value="1"/>
</dbReference>
<protein>
    <recommendedName>
        <fullName evidence="5">Peptidyl-prolyl cis-trans isomerase</fullName>
        <ecNumber evidence="5">5.2.1.8</ecNumber>
    </recommendedName>
</protein>
<keyword evidence="8" id="KW-1185">Reference proteome</keyword>
<dbReference type="PROSITE" id="PS51257">
    <property type="entry name" value="PROKAR_LIPOPROTEIN"/>
    <property type="match status" value="1"/>
</dbReference>
<evidence type="ECO:0000256" key="4">
    <source>
        <dbReference type="PROSITE-ProRule" id="PRU00277"/>
    </source>
</evidence>
<dbReference type="InterPro" id="IPR046357">
    <property type="entry name" value="PPIase_dom_sf"/>
</dbReference>
<keyword evidence="2 4" id="KW-0697">Rotamase</keyword>
<accession>H1HL53</accession>
<keyword evidence="3 4" id="KW-0413">Isomerase</keyword>
<dbReference type="GO" id="GO:0003755">
    <property type="term" value="F:peptidyl-prolyl cis-trans isomerase activity"/>
    <property type="evidence" value="ECO:0007669"/>
    <property type="project" value="UniProtKB-UniRule"/>
</dbReference>
<dbReference type="InterPro" id="IPR001179">
    <property type="entry name" value="PPIase_FKBP_dom"/>
</dbReference>
<evidence type="ECO:0000256" key="3">
    <source>
        <dbReference type="ARBA" id="ARBA00023235"/>
    </source>
</evidence>
<dbReference type="PANTHER" id="PTHR10516:SF443">
    <property type="entry name" value="FK506-BINDING PROTEIN 59-RELATED"/>
    <property type="match status" value="1"/>
</dbReference>
<evidence type="ECO:0000259" key="6">
    <source>
        <dbReference type="PROSITE" id="PS50059"/>
    </source>
</evidence>
<evidence type="ECO:0000313" key="7">
    <source>
        <dbReference type="EMBL" id="EHO72517.1"/>
    </source>
</evidence>
<comment type="caution">
    <text evidence="7">The sequence shown here is derived from an EMBL/GenBank/DDBJ whole genome shotgun (WGS) entry which is preliminary data.</text>
</comment>
<sequence>MKRNAFHILVFLLAVAGLSSCKEDDNTVEEYPDWQAKNEAYFNNLYKEAVSEAGTNPKVKVIRKWSLPETRKNPEDFIVVKVLKQGTGTQLPLYTDTALVHYQGRLLPSTTFPKGRIFDQSWTTTEFNPSTNAPRKFAISSVVDGFATALQNMKAGDRWLIYIPYQLGYGPKGNNGIPAYSTLVFDVTLAGSYHPKTTTKENKKKN</sequence>
<evidence type="ECO:0000256" key="2">
    <source>
        <dbReference type="ARBA" id="ARBA00023110"/>
    </source>
</evidence>
<comment type="catalytic activity">
    <reaction evidence="1 4 5">
        <text>[protein]-peptidylproline (omega=180) = [protein]-peptidylproline (omega=0)</text>
        <dbReference type="Rhea" id="RHEA:16237"/>
        <dbReference type="Rhea" id="RHEA-COMP:10747"/>
        <dbReference type="Rhea" id="RHEA-COMP:10748"/>
        <dbReference type="ChEBI" id="CHEBI:83833"/>
        <dbReference type="ChEBI" id="CHEBI:83834"/>
        <dbReference type="EC" id="5.2.1.8"/>
    </reaction>
</comment>
<reference evidence="7 8" key="1">
    <citation type="submission" date="2011-12" db="EMBL/GenBank/DDBJ databases">
        <title>The Genome Sequence of Prevotella maculosa OT 289.</title>
        <authorList>
            <consortium name="The Broad Institute Genome Sequencing Platform"/>
            <person name="Earl A."/>
            <person name="Ward D."/>
            <person name="Feldgarden M."/>
            <person name="Gevers D."/>
            <person name="Izard J."/>
            <person name="Blanton J.M."/>
            <person name="Mathney J."/>
            <person name="Tanner A.C."/>
            <person name="Dewhirst F.E."/>
            <person name="Young S.K."/>
            <person name="Zeng Q."/>
            <person name="Gargeya S."/>
            <person name="Fitzgerald M."/>
            <person name="Haas B."/>
            <person name="Abouelleil A."/>
            <person name="Alvarado L."/>
            <person name="Arachchi H.M."/>
            <person name="Berlin A."/>
            <person name="Chapman S.B."/>
            <person name="Gearin G."/>
            <person name="Goldberg J."/>
            <person name="Griggs A."/>
            <person name="Gujja S."/>
            <person name="Hansen M."/>
            <person name="Heiman D."/>
            <person name="Howarth C."/>
            <person name="Larimer J."/>
            <person name="Lui A."/>
            <person name="MacDonald P.J.P."/>
            <person name="McCowen C."/>
            <person name="Montmayeur A."/>
            <person name="Murphy C."/>
            <person name="Neiman D."/>
            <person name="Pearson M."/>
            <person name="Priest M."/>
            <person name="Roberts A."/>
            <person name="Saif S."/>
            <person name="Shea T."/>
            <person name="Sisk P."/>
            <person name="Stolte C."/>
            <person name="Sykes S."/>
            <person name="Wortman J."/>
            <person name="Nusbaum C."/>
            <person name="Birren B."/>
        </authorList>
    </citation>
    <scope>NUCLEOTIDE SEQUENCE [LARGE SCALE GENOMIC DNA]</scope>
    <source>
        <strain evidence="7 8">OT 289</strain>
    </source>
</reference>
<dbReference type="HOGENOM" id="CLU_013615_7_1_10"/>
<comment type="similarity">
    <text evidence="5">Belongs to the FKBP-type PPIase family.</text>
</comment>
<dbReference type="EC" id="5.2.1.8" evidence="5"/>
<evidence type="ECO:0000256" key="5">
    <source>
        <dbReference type="RuleBase" id="RU003915"/>
    </source>
</evidence>
<feature type="domain" description="PPIase FKBP-type" evidence="6">
    <location>
        <begin position="95"/>
        <end position="193"/>
    </location>
</feature>
<dbReference type="Gene3D" id="3.10.50.40">
    <property type="match status" value="1"/>
</dbReference>
<evidence type="ECO:0000313" key="8">
    <source>
        <dbReference type="Proteomes" id="UP000003167"/>
    </source>
</evidence>
<dbReference type="STRING" id="999422.HMPREF9944_00897"/>
<dbReference type="Proteomes" id="UP000003167">
    <property type="component" value="Unassembled WGS sequence"/>
</dbReference>
<dbReference type="OrthoDB" id="9814548at2"/>